<dbReference type="AlphaFoldDB" id="A0A423UX96"/>
<sequence length="40" mass="4308">GRRSIQLLLEHIEGTAAGVEHIVVEPQLIVRASTRSQDGA</sequence>
<comment type="caution">
    <text evidence="1">The sequence shown here is derived from an EMBL/GenBank/DDBJ whole genome shotgun (WGS) entry which is preliminary data.</text>
</comment>
<dbReference type="Gene3D" id="3.40.50.2300">
    <property type="match status" value="1"/>
</dbReference>
<evidence type="ECO:0000313" key="1">
    <source>
        <dbReference type="EMBL" id="ROV66971.1"/>
    </source>
</evidence>
<gene>
    <name evidence="1" type="ORF">D3105_19320</name>
</gene>
<protein>
    <submittedName>
        <fullName evidence="1">LacI family transcriptional regulator</fullName>
    </submittedName>
</protein>
<reference evidence="1 2" key="1">
    <citation type="submission" date="2018-08" db="EMBL/GenBank/DDBJ databases">
        <title>Streptomyces globisporus 1912-4Crt, whole genome shotgun sequence.</title>
        <authorList>
            <person name="Matselyukh B."/>
        </authorList>
    </citation>
    <scope>NUCLEOTIDE SEQUENCE [LARGE SCALE GENOMIC DNA]</scope>
    <source>
        <strain evidence="1 2">1912-4Crt</strain>
    </source>
</reference>
<dbReference type="Proteomes" id="UP000285596">
    <property type="component" value="Unassembled WGS sequence"/>
</dbReference>
<feature type="non-terminal residue" evidence="1">
    <location>
        <position position="1"/>
    </location>
</feature>
<accession>A0A423UX96</accession>
<evidence type="ECO:0000313" key="2">
    <source>
        <dbReference type="Proteomes" id="UP000285596"/>
    </source>
</evidence>
<proteinExistence type="predicted"/>
<name>A0A423UX96_STRGL</name>
<dbReference type="EMBL" id="QWFA01000100">
    <property type="protein sequence ID" value="ROV66971.1"/>
    <property type="molecule type" value="Genomic_DNA"/>
</dbReference>
<organism evidence="1 2">
    <name type="scientific">Streptomyces globisporus</name>
    <dbReference type="NCBI Taxonomy" id="1908"/>
    <lineage>
        <taxon>Bacteria</taxon>
        <taxon>Bacillati</taxon>
        <taxon>Actinomycetota</taxon>
        <taxon>Actinomycetes</taxon>
        <taxon>Kitasatosporales</taxon>
        <taxon>Streptomycetaceae</taxon>
        <taxon>Streptomyces</taxon>
    </lineage>
</organism>